<dbReference type="GO" id="GO:0004252">
    <property type="term" value="F:serine-type endopeptidase activity"/>
    <property type="evidence" value="ECO:0007669"/>
    <property type="project" value="TreeGrafter"/>
</dbReference>
<dbReference type="Gene3D" id="3.40.50.1820">
    <property type="entry name" value="alpha/beta hydrolase"/>
    <property type="match status" value="1"/>
</dbReference>
<organism evidence="3 4">
    <name type="scientific">Agaribacter marinus</name>
    <dbReference type="NCBI Taxonomy" id="1431249"/>
    <lineage>
        <taxon>Bacteria</taxon>
        <taxon>Pseudomonadati</taxon>
        <taxon>Pseudomonadota</taxon>
        <taxon>Gammaproteobacteria</taxon>
        <taxon>Alteromonadales</taxon>
        <taxon>Alteromonadaceae</taxon>
        <taxon>Agaribacter</taxon>
    </lineage>
</organism>
<evidence type="ECO:0000313" key="3">
    <source>
        <dbReference type="EMBL" id="GLR71381.1"/>
    </source>
</evidence>
<evidence type="ECO:0000313" key="4">
    <source>
        <dbReference type="Proteomes" id="UP001156601"/>
    </source>
</evidence>
<proteinExistence type="predicted"/>
<dbReference type="InterPro" id="IPR001375">
    <property type="entry name" value="Peptidase_S9_cat"/>
</dbReference>
<dbReference type="PANTHER" id="PTHR42776:SF27">
    <property type="entry name" value="DIPEPTIDYL PEPTIDASE FAMILY MEMBER 6"/>
    <property type="match status" value="1"/>
</dbReference>
<evidence type="ECO:0000256" key="1">
    <source>
        <dbReference type="ARBA" id="ARBA00022801"/>
    </source>
</evidence>
<reference evidence="3" key="2">
    <citation type="submission" date="2023-01" db="EMBL/GenBank/DDBJ databases">
        <title>Draft genome sequence of Agaribacter marinus strain NBRC 110023.</title>
        <authorList>
            <person name="Sun Q."/>
            <person name="Mori K."/>
        </authorList>
    </citation>
    <scope>NUCLEOTIDE SEQUENCE</scope>
    <source>
        <strain evidence="3">NBRC 110023</strain>
    </source>
</reference>
<keyword evidence="4" id="KW-1185">Reference proteome</keyword>
<dbReference type="RefSeq" id="WP_284217744.1">
    <property type="nucleotide sequence ID" value="NZ_BSOT01000006.1"/>
</dbReference>
<dbReference type="Proteomes" id="UP001156601">
    <property type="component" value="Unassembled WGS sequence"/>
</dbReference>
<name>A0AA37T0K2_9ALTE</name>
<dbReference type="PANTHER" id="PTHR42776">
    <property type="entry name" value="SERINE PEPTIDASE S9 FAMILY MEMBER"/>
    <property type="match status" value="1"/>
</dbReference>
<feature type="domain" description="Peptidase S9 prolyl oligopeptidase catalytic" evidence="2">
    <location>
        <begin position="381"/>
        <end position="583"/>
    </location>
</feature>
<gene>
    <name evidence="3" type="ORF">GCM10007852_22890</name>
</gene>
<sequence length="596" mass="68055">MSTLDFESGESKLMLTSDNVKVKFNWFEWANDDILLISARYETKERQLRYYQTRLLSMNAADKEPKAKLLLKPSLARFGNKDNNSQFQDNVIDYLPDDPEHILLSVDLDVPNMPSVYRVNIRTGKKRRVERGKLSIRNWITDQQNQIRVGYTYDYKTADASYLIRTEKGASFETLFEFNAINDKPKHVLGFAIDPNILYYSAYKGDFRAVYKLRIDTNESELVLAHEDRDVSGGVIYSKKTGDVIGIYDRLSSYGRYYFDKRNYALNRGLEAIFEGTKAYITDMTRDETKYVALIESDDKAPEYYWGDRTDKSINLLFEQYPDLYQKKLSHHKLISFEARDGVSIEGYLTLPLVGEAPYPTVLHPHGGPGARDQAGFDPWVAYMANRGYAVLRPNFRGSTGYGYEFAQAQMGRWGLEMQDDLTDATEWLIESGVADKDKICIFGASYGGYAAMMAAVKTPELYTCAVSFAGVSDLKMLRRTGRKFLGGKVRGDAQLGDDTKDLNSRSPIRHVEKIATPMLIMHGSDDIVVRVNQSRYFVEELIDEKKKHKYVEFENGDHYLSIQKNRHLFFDELDAFFAEHLGVPAASATGTEISE</sequence>
<dbReference type="AlphaFoldDB" id="A0AA37T0K2"/>
<dbReference type="Pfam" id="PF00326">
    <property type="entry name" value="Peptidase_S9"/>
    <property type="match status" value="1"/>
</dbReference>
<reference evidence="3" key="1">
    <citation type="journal article" date="2014" name="Int. J. Syst. Evol. Microbiol.">
        <title>Complete genome sequence of Corynebacterium casei LMG S-19264T (=DSM 44701T), isolated from a smear-ripened cheese.</title>
        <authorList>
            <consortium name="US DOE Joint Genome Institute (JGI-PGF)"/>
            <person name="Walter F."/>
            <person name="Albersmeier A."/>
            <person name="Kalinowski J."/>
            <person name="Ruckert C."/>
        </authorList>
    </citation>
    <scope>NUCLEOTIDE SEQUENCE</scope>
    <source>
        <strain evidence="3">NBRC 110023</strain>
    </source>
</reference>
<dbReference type="SUPFAM" id="SSF82171">
    <property type="entry name" value="DPP6 N-terminal domain-like"/>
    <property type="match status" value="1"/>
</dbReference>
<keyword evidence="1" id="KW-0378">Hydrolase</keyword>
<protein>
    <submittedName>
        <fullName evidence="3">Peptidase S9</fullName>
    </submittedName>
</protein>
<dbReference type="SUPFAM" id="SSF53474">
    <property type="entry name" value="alpha/beta-Hydrolases"/>
    <property type="match status" value="1"/>
</dbReference>
<dbReference type="GO" id="GO:0006508">
    <property type="term" value="P:proteolysis"/>
    <property type="evidence" value="ECO:0007669"/>
    <property type="project" value="InterPro"/>
</dbReference>
<dbReference type="InterPro" id="IPR029058">
    <property type="entry name" value="AB_hydrolase_fold"/>
</dbReference>
<comment type="caution">
    <text evidence="3">The sequence shown here is derived from an EMBL/GenBank/DDBJ whole genome shotgun (WGS) entry which is preliminary data.</text>
</comment>
<evidence type="ECO:0000259" key="2">
    <source>
        <dbReference type="Pfam" id="PF00326"/>
    </source>
</evidence>
<accession>A0AA37T0K2</accession>
<dbReference type="EMBL" id="BSOT01000006">
    <property type="protein sequence ID" value="GLR71381.1"/>
    <property type="molecule type" value="Genomic_DNA"/>
</dbReference>